<reference evidence="3" key="1">
    <citation type="journal article" date="2019" name="Int. J. Syst. Evol. Microbiol.">
        <title>The Global Catalogue of Microorganisms (GCM) 10K type strain sequencing project: providing services to taxonomists for standard genome sequencing and annotation.</title>
        <authorList>
            <consortium name="The Broad Institute Genomics Platform"/>
            <consortium name="The Broad Institute Genome Sequencing Center for Infectious Disease"/>
            <person name="Wu L."/>
            <person name="Ma J."/>
        </authorList>
    </citation>
    <scope>NUCLEOTIDE SEQUENCE [LARGE SCALE GENOMIC DNA]</scope>
    <source>
        <strain evidence="3">JCM 14560</strain>
    </source>
</reference>
<gene>
    <name evidence="2" type="ORF">GCM10009760_38010</name>
</gene>
<name>A0ABP5LHF4_9ACTN</name>
<evidence type="ECO:0000313" key="2">
    <source>
        <dbReference type="EMBL" id="GAA2147297.1"/>
    </source>
</evidence>
<organism evidence="2 3">
    <name type="scientific">Kitasatospora kazusensis</name>
    <dbReference type="NCBI Taxonomy" id="407974"/>
    <lineage>
        <taxon>Bacteria</taxon>
        <taxon>Bacillati</taxon>
        <taxon>Actinomycetota</taxon>
        <taxon>Actinomycetes</taxon>
        <taxon>Kitasatosporales</taxon>
        <taxon>Streptomycetaceae</taxon>
        <taxon>Kitasatospora</taxon>
    </lineage>
</organism>
<evidence type="ECO:0000313" key="3">
    <source>
        <dbReference type="Proteomes" id="UP001422759"/>
    </source>
</evidence>
<protein>
    <submittedName>
        <fullName evidence="2">Uncharacterized protein</fullName>
    </submittedName>
</protein>
<dbReference type="Proteomes" id="UP001422759">
    <property type="component" value="Unassembled WGS sequence"/>
</dbReference>
<feature type="region of interest" description="Disordered" evidence="1">
    <location>
        <begin position="98"/>
        <end position="146"/>
    </location>
</feature>
<evidence type="ECO:0000256" key="1">
    <source>
        <dbReference type="SAM" id="MobiDB-lite"/>
    </source>
</evidence>
<proteinExistence type="predicted"/>
<sequence length="146" mass="15514">MSVISSPLPDEERDIAGKALQATLVDLLDLSLVAGQGTDARGLPTASPCYHPARPTPSSRCCTARAIPVAKAVGCPGQQLPLPSSGSPFVAVRRARRTAPRVAPDCRSRSASVQGTSERLAQGRRGNRGKQRCRQLPFREPGFRVS</sequence>
<accession>A0ABP5LHF4</accession>
<dbReference type="EMBL" id="BAAANT010000021">
    <property type="protein sequence ID" value="GAA2147297.1"/>
    <property type="molecule type" value="Genomic_DNA"/>
</dbReference>
<comment type="caution">
    <text evidence="2">The sequence shown here is derived from an EMBL/GenBank/DDBJ whole genome shotgun (WGS) entry which is preliminary data.</text>
</comment>
<keyword evidence="3" id="KW-1185">Reference proteome</keyword>
<feature type="compositionally biased region" description="Polar residues" evidence="1">
    <location>
        <begin position="109"/>
        <end position="119"/>
    </location>
</feature>